<dbReference type="Pfam" id="PF01554">
    <property type="entry name" value="MatE"/>
    <property type="match status" value="2"/>
</dbReference>
<evidence type="ECO:0000256" key="3">
    <source>
        <dbReference type="ARBA" id="ARBA00022475"/>
    </source>
</evidence>
<evidence type="ECO:0000313" key="9">
    <source>
        <dbReference type="Proteomes" id="UP000760668"/>
    </source>
</evidence>
<feature type="transmembrane region" description="Helical" evidence="7">
    <location>
        <begin position="417"/>
        <end position="439"/>
    </location>
</feature>
<dbReference type="AlphaFoldDB" id="A0A921MP91"/>
<dbReference type="EMBL" id="DYUC01000114">
    <property type="protein sequence ID" value="HJG87662.1"/>
    <property type="molecule type" value="Genomic_DNA"/>
</dbReference>
<evidence type="ECO:0000256" key="2">
    <source>
        <dbReference type="ARBA" id="ARBA00022448"/>
    </source>
</evidence>
<organism evidence="8 9">
    <name type="scientific">Pseudoflavonifractor capillosus</name>
    <dbReference type="NCBI Taxonomy" id="106588"/>
    <lineage>
        <taxon>Bacteria</taxon>
        <taxon>Bacillati</taxon>
        <taxon>Bacillota</taxon>
        <taxon>Clostridia</taxon>
        <taxon>Eubacteriales</taxon>
        <taxon>Oscillospiraceae</taxon>
        <taxon>Pseudoflavonifractor</taxon>
    </lineage>
</organism>
<evidence type="ECO:0000256" key="7">
    <source>
        <dbReference type="SAM" id="Phobius"/>
    </source>
</evidence>
<feature type="transmembrane region" description="Helical" evidence="7">
    <location>
        <begin position="102"/>
        <end position="122"/>
    </location>
</feature>
<keyword evidence="4 7" id="KW-0812">Transmembrane</keyword>
<feature type="transmembrane region" description="Helical" evidence="7">
    <location>
        <begin position="389"/>
        <end position="411"/>
    </location>
</feature>
<keyword evidence="3" id="KW-1003">Cell membrane</keyword>
<dbReference type="GO" id="GO:0005886">
    <property type="term" value="C:plasma membrane"/>
    <property type="evidence" value="ECO:0007669"/>
    <property type="project" value="UniProtKB-SubCell"/>
</dbReference>
<comment type="caution">
    <text evidence="8">The sequence shown here is derived from an EMBL/GenBank/DDBJ whole genome shotgun (WGS) entry which is preliminary data.</text>
</comment>
<keyword evidence="5 7" id="KW-1133">Transmembrane helix</keyword>
<keyword evidence="6 7" id="KW-0472">Membrane</keyword>
<dbReference type="CDD" id="cd13138">
    <property type="entry name" value="MATE_yoeA_like"/>
    <property type="match status" value="1"/>
</dbReference>
<sequence length="455" mass="49922">MRLLRPSGDITQGAIWKHLLAFFVPLWFGTFFQQLYNTVDTLVVGRFVGKVALAAVGSTGALVNLTVGIFTGLASGAVVAIAQHYGARRWEDLRKGVHTAMLLSLLIGAFFMVAGFFLTPWALRALGTRADAFPGAELYLKIYFLGMIPNVVYNMGTGVLRAVGDFRRPLYFLIAASVCNIVLDLVLVLCFRLDVAGVAIATVCSQVLSAVLVVVSLMRSETAPYRFFPRQMRLYAEPIHSILVIGVPTALQSVMYSASNLFIQAAINSFSTDAVAAWTAYGKLDVFFWMTITAMSQSLTTFAGQNYGAGQYERLKQGVRVSTAMMAGFTLAISAAMFLLARPLVAFFCPDDDVLAIGIELVRFLVPTYITYILIELLTGAIRGAGKSLIPMVISVLGVCVLRLAWLFFVVPVHHTLLMVAASYPITWTITSAAIWIYYRFGHWLEPREKTVQKA</sequence>
<gene>
    <name evidence="8" type="ORF">K8V01_11705</name>
</gene>
<evidence type="ECO:0000256" key="4">
    <source>
        <dbReference type="ARBA" id="ARBA00022692"/>
    </source>
</evidence>
<evidence type="ECO:0000313" key="8">
    <source>
        <dbReference type="EMBL" id="HJG87662.1"/>
    </source>
</evidence>
<dbReference type="NCBIfam" id="TIGR00797">
    <property type="entry name" value="matE"/>
    <property type="match status" value="1"/>
</dbReference>
<dbReference type="PANTHER" id="PTHR43549">
    <property type="entry name" value="MULTIDRUG RESISTANCE PROTEIN YPNP-RELATED"/>
    <property type="match status" value="1"/>
</dbReference>
<dbReference type="PIRSF" id="PIRSF006603">
    <property type="entry name" value="DinF"/>
    <property type="match status" value="1"/>
</dbReference>
<comment type="subcellular location">
    <subcellularLocation>
        <location evidence="1">Cell membrane</location>
        <topology evidence="1">Multi-pass membrane protein</topology>
    </subcellularLocation>
</comment>
<dbReference type="GO" id="GO:0042910">
    <property type="term" value="F:xenobiotic transmembrane transporter activity"/>
    <property type="evidence" value="ECO:0007669"/>
    <property type="project" value="InterPro"/>
</dbReference>
<evidence type="ECO:0000256" key="6">
    <source>
        <dbReference type="ARBA" id="ARBA00023136"/>
    </source>
</evidence>
<evidence type="ECO:0000256" key="1">
    <source>
        <dbReference type="ARBA" id="ARBA00004651"/>
    </source>
</evidence>
<dbReference type="Proteomes" id="UP000760668">
    <property type="component" value="Unassembled WGS sequence"/>
</dbReference>
<dbReference type="PANTHER" id="PTHR43549:SF3">
    <property type="entry name" value="MULTIDRUG RESISTANCE PROTEIN YPNP-RELATED"/>
    <property type="match status" value="1"/>
</dbReference>
<reference evidence="8" key="1">
    <citation type="journal article" date="2021" name="PeerJ">
        <title>Extensive microbial diversity within the chicken gut microbiome revealed by metagenomics and culture.</title>
        <authorList>
            <person name="Gilroy R."/>
            <person name="Ravi A."/>
            <person name="Getino M."/>
            <person name="Pursley I."/>
            <person name="Horton D.L."/>
            <person name="Alikhan N.F."/>
            <person name="Baker D."/>
            <person name="Gharbi K."/>
            <person name="Hall N."/>
            <person name="Watson M."/>
            <person name="Adriaenssens E.M."/>
            <person name="Foster-Nyarko E."/>
            <person name="Jarju S."/>
            <person name="Secka A."/>
            <person name="Antonio M."/>
            <person name="Oren A."/>
            <person name="Chaudhuri R.R."/>
            <person name="La Ragione R."/>
            <person name="Hildebrand F."/>
            <person name="Pallen M.J."/>
        </authorList>
    </citation>
    <scope>NUCLEOTIDE SEQUENCE</scope>
    <source>
        <strain evidence="8">CHK179-5677</strain>
    </source>
</reference>
<feature type="transmembrane region" description="Helical" evidence="7">
    <location>
        <begin position="170"/>
        <end position="189"/>
    </location>
</feature>
<dbReference type="InterPro" id="IPR052031">
    <property type="entry name" value="Membrane_Transporter-Flippase"/>
</dbReference>
<accession>A0A921MP91</accession>
<evidence type="ECO:0000256" key="5">
    <source>
        <dbReference type="ARBA" id="ARBA00022989"/>
    </source>
</evidence>
<reference evidence="8" key="2">
    <citation type="submission" date="2021-09" db="EMBL/GenBank/DDBJ databases">
        <authorList>
            <person name="Gilroy R."/>
        </authorList>
    </citation>
    <scope>NUCLEOTIDE SEQUENCE</scope>
    <source>
        <strain evidence="8">CHK179-5677</strain>
    </source>
</reference>
<protein>
    <submittedName>
        <fullName evidence="8">MATE family efflux transporter</fullName>
    </submittedName>
</protein>
<dbReference type="RefSeq" id="WP_295369280.1">
    <property type="nucleotide sequence ID" value="NZ_DYUC01000114.1"/>
</dbReference>
<dbReference type="GO" id="GO:0015297">
    <property type="term" value="F:antiporter activity"/>
    <property type="evidence" value="ECO:0007669"/>
    <property type="project" value="InterPro"/>
</dbReference>
<name>A0A921MP91_9FIRM</name>
<dbReference type="InterPro" id="IPR002528">
    <property type="entry name" value="MATE_fam"/>
</dbReference>
<feature type="transmembrane region" description="Helical" evidence="7">
    <location>
        <begin position="51"/>
        <end position="81"/>
    </location>
</feature>
<feature type="transmembrane region" description="Helical" evidence="7">
    <location>
        <begin position="20"/>
        <end position="39"/>
    </location>
</feature>
<feature type="transmembrane region" description="Helical" evidence="7">
    <location>
        <begin position="361"/>
        <end position="382"/>
    </location>
</feature>
<feature type="transmembrane region" description="Helical" evidence="7">
    <location>
        <begin position="195"/>
        <end position="218"/>
    </location>
</feature>
<proteinExistence type="predicted"/>
<keyword evidence="2" id="KW-0813">Transport</keyword>
<feature type="transmembrane region" description="Helical" evidence="7">
    <location>
        <begin position="142"/>
        <end position="163"/>
    </location>
</feature>
<feature type="transmembrane region" description="Helical" evidence="7">
    <location>
        <begin position="321"/>
        <end position="341"/>
    </location>
</feature>
<dbReference type="InterPro" id="IPR048279">
    <property type="entry name" value="MdtK-like"/>
</dbReference>